<keyword evidence="3" id="KW-0808">Transferase</keyword>
<dbReference type="InterPro" id="IPR045191">
    <property type="entry name" value="MBR1/2-like"/>
</dbReference>
<dbReference type="SUPFAM" id="SSF57850">
    <property type="entry name" value="RING/U-box"/>
    <property type="match status" value="1"/>
</dbReference>
<protein>
    <recommendedName>
        <fullName evidence="2">RING-type E3 ubiquitin transferase</fullName>
        <ecNumber evidence="2">2.3.2.27</ecNumber>
    </recommendedName>
</protein>
<keyword evidence="6" id="KW-0833">Ubl conjugation pathway</keyword>
<organism evidence="10 11">
    <name type="scientific">Ditylenchus destructor</name>
    <dbReference type="NCBI Taxonomy" id="166010"/>
    <lineage>
        <taxon>Eukaryota</taxon>
        <taxon>Metazoa</taxon>
        <taxon>Ecdysozoa</taxon>
        <taxon>Nematoda</taxon>
        <taxon>Chromadorea</taxon>
        <taxon>Rhabditida</taxon>
        <taxon>Tylenchina</taxon>
        <taxon>Tylenchomorpha</taxon>
        <taxon>Sphaerularioidea</taxon>
        <taxon>Anguinidae</taxon>
        <taxon>Anguininae</taxon>
        <taxon>Ditylenchus</taxon>
    </lineage>
</organism>
<evidence type="ECO:0000256" key="6">
    <source>
        <dbReference type="ARBA" id="ARBA00022786"/>
    </source>
</evidence>
<accession>A0AAD4MQ26</accession>
<evidence type="ECO:0000256" key="8">
    <source>
        <dbReference type="PROSITE-ProRule" id="PRU00175"/>
    </source>
</evidence>
<dbReference type="Proteomes" id="UP001201812">
    <property type="component" value="Unassembled WGS sequence"/>
</dbReference>
<dbReference type="GO" id="GO:0061630">
    <property type="term" value="F:ubiquitin protein ligase activity"/>
    <property type="evidence" value="ECO:0007669"/>
    <property type="project" value="UniProtKB-EC"/>
</dbReference>
<comment type="catalytic activity">
    <reaction evidence="1">
        <text>S-ubiquitinyl-[E2 ubiquitin-conjugating enzyme]-L-cysteine + [acceptor protein]-L-lysine = [E2 ubiquitin-conjugating enzyme]-L-cysteine + N(6)-ubiquitinyl-[acceptor protein]-L-lysine.</text>
        <dbReference type="EC" id="2.3.2.27"/>
    </reaction>
</comment>
<evidence type="ECO:0000256" key="2">
    <source>
        <dbReference type="ARBA" id="ARBA00012483"/>
    </source>
</evidence>
<dbReference type="EC" id="2.3.2.27" evidence="2"/>
<evidence type="ECO:0000256" key="5">
    <source>
        <dbReference type="ARBA" id="ARBA00022771"/>
    </source>
</evidence>
<dbReference type="PANTHER" id="PTHR22937:SF65">
    <property type="entry name" value="E3 UBIQUITIN-PROTEIN LIGASE ARK2C"/>
    <property type="match status" value="1"/>
</dbReference>
<evidence type="ECO:0000256" key="4">
    <source>
        <dbReference type="ARBA" id="ARBA00022723"/>
    </source>
</evidence>
<feature type="domain" description="RING-type" evidence="9">
    <location>
        <begin position="88"/>
        <end position="129"/>
    </location>
</feature>
<dbReference type="Pfam" id="PF13639">
    <property type="entry name" value="zf-RING_2"/>
    <property type="match status" value="1"/>
</dbReference>
<dbReference type="GO" id="GO:0008270">
    <property type="term" value="F:zinc ion binding"/>
    <property type="evidence" value="ECO:0007669"/>
    <property type="project" value="UniProtKB-KW"/>
</dbReference>
<gene>
    <name evidence="10" type="ORF">DdX_16599</name>
</gene>
<dbReference type="PANTHER" id="PTHR22937">
    <property type="entry name" value="E3 UBIQUITIN-PROTEIN LIGASE RNF165"/>
    <property type="match status" value="1"/>
</dbReference>
<dbReference type="InterPro" id="IPR001841">
    <property type="entry name" value="Znf_RING"/>
</dbReference>
<evidence type="ECO:0000256" key="3">
    <source>
        <dbReference type="ARBA" id="ARBA00022679"/>
    </source>
</evidence>
<proteinExistence type="predicted"/>
<name>A0AAD4MQ26_9BILA</name>
<dbReference type="PROSITE" id="PS50089">
    <property type="entry name" value="ZF_RING_2"/>
    <property type="match status" value="1"/>
</dbReference>
<dbReference type="CDD" id="cd16454">
    <property type="entry name" value="RING-H2_PA-TM-RING"/>
    <property type="match status" value="1"/>
</dbReference>
<evidence type="ECO:0000313" key="10">
    <source>
        <dbReference type="EMBL" id="KAI1700628.1"/>
    </source>
</evidence>
<evidence type="ECO:0000259" key="9">
    <source>
        <dbReference type="PROSITE" id="PS50089"/>
    </source>
</evidence>
<dbReference type="SMART" id="SM00184">
    <property type="entry name" value="RING"/>
    <property type="match status" value="1"/>
</dbReference>
<reference evidence="10" key="1">
    <citation type="submission" date="2022-01" db="EMBL/GenBank/DDBJ databases">
        <title>Genome Sequence Resource for Two Populations of Ditylenchus destructor, the Migratory Endoparasitic Phytonematode.</title>
        <authorList>
            <person name="Zhang H."/>
            <person name="Lin R."/>
            <person name="Xie B."/>
        </authorList>
    </citation>
    <scope>NUCLEOTIDE SEQUENCE</scope>
    <source>
        <strain evidence="10">BazhouSP</strain>
    </source>
</reference>
<keyword evidence="11" id="KW-1185">Reference proteome</keyword>
<dbReference type="EMBL" id="JAKKPZ010000139">
    <property type="protein sequence ID" value="KAI1700628.1"/>
    <property type="molecule type" value="Genomic_DNA"/>
</dbReference>
<keyword evidence="5 8" id="KW-0863">Zinc-finger</keyword>
<dbReference type="Gene3D" id="3.30.40.10">
    <property type="entry name" value="Zinc/RING finger domain, C3HC4 (zinc finger)"/>
    <property type="match status" value="1"/>
</dbReference>
<evidence type="ECO:0000313" key="11">
    <source>
        <dbReference type="Proteomes" id="UP001201812"/>
    </source>
</evidence>
<dbReference type="InterPro" id="IPR013083">
    <property type="entry name" value="Znf_RING/FYVE/PHD"/>
</dbReference>
<evidence type="ECO:0000256" key="7">
    <source>
        <dbReference type="ARBA" id="ARBA00022833"/>
    </source>
</evidence>
<evidence type="ECO:0000256" key="1">
    <source>
        <dbReference type="ARBA" id="ARBA00000900"/>
    </source>
</evidence>
<keyword evidence="4" id="KW-0479">Metal-binding</keyword>
<sequence length="163" mass="18673">MIGTENLVITENDENDTTTPVNFEKAIAVIFTVRVVVRERMRALAGSDAVLDAMFNSVQPRTRGFPENKLEKDLPKVEVPENMVNEKCSICLEEFQEKEQVTQLQCGHFFHRDCGKHWLVEKSECPLCRKDLTEWDFKPAPNKVEKTVDEKTMRTMGKGKGRA</sequence>
<keyword evidence="7" id="KW-0862">Zinc</keyword>
<comment type="caution">
    <text evidence="10">The sequence shown here is derived from an EMBL/GenBank/DDBJ whole genome shotgun (WGS) entry which is preliminary data.</text>
</comment>
<dbReference type="AlphaFoldDB" id="A0AAD4MQ26"/>